<dbReference type="InterPro" id="IPR011047">
    <property type="entry name" value="Quinoprotein_ADH-like_sf"/>
</dbReference>
<dbReference type="AlphaFoldDB" id="A0AAU6WIG8"/>
<dbReference type="KEGG" id="gey:QMQ05_07265"/>
<protein>
    <submittedName>
        <fullName evidence="2">Uncharacterized protein</fullName>
    </submittedName>
</protein>
<evidence type="ECO:0000313" key="2">
    <source>
        <dbReference type="EMBL" id="XAO47309.1"/>
    </source>
</evidence>
<dbReference type="SUPFAM" id="SSF50998">
    <property type="entry name" value="Quinoprotein alcohol dehydrogenase-like"/>
    <property type="match status" value="1"/>
</dbReference>
<dbReference type="InterPro" id="IPR015943">
    <property type="entry name" value="WD40/YVTN_repeat-like_dom_sf"/>
</dbReference>
<dbReference type="Gene3D" id="2.130.10.10">
    <property type="entry name" value="YVTN repeat-like/Quinoprotein amine dehydrogenase"/>
    <property type="match status" value="1"/>
</dbReference>
<evidence type="ECO:0000313" key="3">
    <source>
        <dbReference type="Proteomes" id="UP001486888"/>
    </source>
</evidence>
<evidence type="ECO:0000256" key="1">
    <source>
        <dbReference type="SAM" id="MobiDB-lite"/>
    </source>
</evidence>
<dbReference type="Proteomes" id="UP001486888">
    <property type="component" value="Chromosome"/>
</dbReference>
<keyword evidence="3" id="KW-1185">Reference proteome</keyword>
<name>A0AAU6WIG8_9MICC</name>
<accession>A0AAU6WIG8</accession>
<proteinExistence type="predicted"/>
<dbReference type="SUPFAM" id="SSF63829">
    <property type="entry name" value="Calcium-dependent phosphotriesterase"/>
    <property type="match status" value="1"/>
</dbReference>
<feature type="region of interest" description="Disordered" evidence="1">
    <location>
        <begin position="33"/>
        <end position="64"/>
    </location>
</feature>
<reference evidence="2 3" key="1">
    <citation type="submission" date="2023-05" db="EMBL/GenBank/DDBJ databases">
        <title>Glutamicibacter sp. B1, complete genome.</title>
        <authorList>
            <person name="Long Y.H."/>
            <person name="Fang T."/>
            <person name="Li X.Y."/>
        </authorList>
    </citation>
    <scope>NUCLEOTIDE SEQUENCE [LARGE SCALE GENOMIC DNA]</scope>
    <source>
        <strain evidence="2 3">B1</strain>
    </source>
</reference>
<dbReference type="EMBL" id="CP125942">
    <property type="protein sequence ID" value="XAO47309.1"/>
    <property type="molecule type" value="Genomic_DNA"/>
</dbReference>
<dbReference type="RefSeq" id="WP_345474231.1">
    <property type="nucleotide sequence ID" value="NZ_CP125942.1"/>
</dbReference>
<gene>
    <name evidence="2" type="ORF">QMQ05_07265</name>
</gene>
<sequence>MHLDVPNNPSSISRRKVLSWTMLGAAGALTTLSGCTTAPQESPSQPTPSATEPPKPVTTAKSTLKNRDPRVISTLKEGPRTPGIARSYPGAFPSVKVKNVEPLRGFGANPYPLLAVSIVGLKNQLQILDPKSKAVRHTLHLNDSHTGGIETMVWDAQRKILYIGAKSIIYSWTPTNPSNINKLGDVEDATVIYELSLDSKGNVWGGTYPIGSVFKYEPSNEKITVFKRLAPEADYVRFVTISSGDVIWAGTGSVNPKVYTFPASNPSNVLEINLPQKVNEGFISSLTTLGTKVAVTASGIKEQLLLDTTTKKWSAPVERVWDRRIASDLVGESANTYTVTDKQLFGTDTVKWTDVAMGAISTDKPLSIVSFRTQVTVIGQSTKGIKIEIFDINSQRVSATVDIPIEPGELTIHSILGHSDGNIYLGGFMGSSVVALNPTSGHSWQSPPQVTEINQIEGMIEFNPTRTYLGSYGGADLISLDTTRRTEPAAYDRFIRLGTKYRQSRPFGWAKNSTNVFFGTVPDYGLSGGVIGMINPGDNSVEWVLDGDGEGFIKGHSIVSLAATDEYLYGTTSVRNGYGIPDTDGAAYVFKFDIQKKKIVWKSQPVSNAGALYTASLVPGWLLVSDVEGIAVIDIRTGKLAKKHKLTKADNSQARAGWNNASIALLDGGDRVVHLASGRATLIDFLHERSHQIGDVATTKLGVRAASGANGKVYATKNQTTLVELDLTVG</sequence>
<organism evidence="2 3">
    <name type="scientific">Glutamicibacter ectropisis</name>
    <dbReference type="NCBI Taxonomy" id="3046593"/>
    <lineage>
        <taxon>Bacteria</taxon>
        <taxon>Bacillati</taxon>
        <taxon>Actinomycetota</taxon>
        <taxon>Actinomycetes</taxon>
        <taxon>Micrococcales</taxon>
        <taxon>Micrococcaceae</taxon>
        <taxon>Glutamicibacter</taxon>
    </lineage>
</organism>
<feature type="compositionally biased region" description="Polar residues" evidence="1">
    <location>
        <begin position="33"/>
        <end position="50"/>
    </location>
</feature>